<feature type="domain" description="FAD dependent oxidoreductase" evidence="2">
    <location>
        <begin position="36"/>
        <end position="383"/>
    </location>
</feature>
<reference evidence="3 4" key="1">
    <citation type="submission" date="2018-05" db="EMBL/GenBank/DDBJ databases">
        <title>Acuticoccus sediminis sp. nov., isolated from deep-sea sediment of Indian Ocean.</title>
        <authorList>
            <person name="Liu X."/>
            <person name="Lai Q."/>
            <person name="Du Y."/>
            <person name="Sun F."/>
            <person name="Zhang X."/>
            <person name="Wang S."/>
            <person name="Shao Z."/>
        </authorList>
    </citation>
    <scope>NUCLEOTIDE SEQUENCE [LARGE SCALE GENOMIC DNA]</scope>
    <source>
        <strain evidence="3 4">PTG4-2</strain>
    </source>
</reference>
<dbReference type="Proteomes" id="UP000249590">
    <property type="component" value="Unassembled WGS sequence"/>
</dbReference>
<dbReference type="OrthoDB" id="9806601at2"/>
<proteinExistence type="predicted"/>
<sequence>MTRPAPGPIKDTPYWWEAAAPIGRDVEPADPPARVDVLVIGAGYTGLSAARVLAGAGRSVAVVDAGPIGIGASTRNGGSAVAGIKKHFLKNADSRSWGDDLLAELRRAFDHFEAMVTENGVGSYSRCGRFVGAHSPRAFRALAEEAEELGQHFDGGVEVIPIERQREELATSYYFGGVLTKQAGGAHPALFHRGLVDACRGRRVTLHPETRVTGWSGRRGAFRVATTRGEVAAAEIVLGTNGYTDAAAPWYRRRIVPIESHMIATEPMGRDVVARLLPPMRVYGDTKRVPYYFRPSPDGTRLLFGGRATFGSPDTATIARTLLSFARGVLPDLPDVAVTHAWRGRVGFTFDFVPHIGVHDGVHYAMGCNGGGLVQLTWLGDRIGQKVLTPDAEVSIFERAPFPTRPGYTGTPWFLPAMGRMYRMRDRIDRLAR</sequence>
<evidence type="ECO:0000259" key="2">
    <source>
        <dbReference type="Pfam" id="PF01266"/>
    </source>
</evidence>
<evidence type="ECO:0000313" key="4">
    <source>
        <dbReference type="Proteomes" id="UP000249590"/>
    </source>
</evidence>
<dbReference type="GO" id="GO:0005737">
    <property type="term" value="C:cytoplasm"/>
    <property type="evidence" value="ECO:0007669"/>
    <property type="project" value="TreeGrafter"/>
</dbReference>
<organism evidence="3 4">
    <name type="scientific">Acuticoccus sediminis</name>
    <dbReference type="NCBI Taxonomy" id="2184697"/>
    <lineage>
        <taxon>Bacteria</taxon>
        <taxon>Pseudomonadati</taxon>
        <taxon>Pseudomonadota</taxon>
        <taxon>Alphaproteobacteria</taxon>
        <taxon>Hyphomicrobiales</taxon>
        <taxon>Amorphaceae</taxon>
        <taxon>Acuticoccus</taxon>
    </lineage>
</organism>
<keyword evidence="1" id="KW-0560">Oxidoreductase</keyword>
<gene>
    <name evidence="3" type="ORF">DLJ53_12040</name>
</gene>
<dbReference type="Gene3D" id="3.50.50.60">
    <property type="entry name" value="FAD/NAD(P)-binding domain"/>
    <property type="match status" value="1"/>
</dbReference>
<evidence type="ECO:0000256" key="1">
    <source>
        <dbReference type="ARBA" id="ARBA00023002"/>
    </source>
</evidence>
<accession>A0A8B2P1E5</accession>
<name>A0A8B2P1E5_9HYPH</name>
<dbReference type="PANTHER" id="PTHR13847:SF281">
    <property type="entry name" value="FAD DEPENDENT OXIDOREDUCTASE DOMAIN-CONTAINING PROTEIN"/>
    <property type="match status" value="1"/>
</dbReference>
<dbReference type="SUPFAM" id="SSF51905">
    <property type="entry name" value="FAD/NAD(P)-binding domain"/>
    <property type="match status" value="1"/>
</dbReference>
<evidence type="ECO:0000313" key="3">
    <source>
        <dbReference type="EMBL" id="RAI02097.1"/>
    </source>
</evidence>
<dbReference type="PRINTS" id="PR00420">
    <property type="entry name" value="RNGMNOXGNASE"/>
</dbReference>
<dbReference type="PANTHER" id="PTHR13847">
    <property type="entry name" value="SARCOSINE DEHYDROGENASE-RELATED"/>
    <property type="match status" value="1"/>
</dbReference>
<dbReference type="Pfam" id="PF01266">
    <property type="entry name" value="DAO"/>
    <property type="match status" value="1"/>
</dbReference>
<dbReference type="GO" id="GO:0016491">
    <property type="term" value="F:oxidoreductase activity"/>
    <property type="evidence" value="ECO:0007669"/>
    <property type="project" value="UniProtKB-KW"/>
</dbReference>
<dbReference type="Gene3D" id="3.30.9.10">
    <property type="entry name" value="D-Amino Acid Oxidase, subunit A, domain 2"/>
    <property type="match status" value="1"/>
</dbReference>
<dbReference type="InterPro" id="IPR006076">
    <property type="entry name" value="FAD-dep_OxRdtase"/>
</dbReference>
<dbReference type="EMBL" id="QHHQ01000002">
    <property type="protein sequence ID" value="RAI02097.1"/>
    <property type="molecule type" value="Genomic_DNA"/>
</dbReference>
<dbReference type="InterPro" id="IPR036188">
    <property type="entry name" value="FAD/NAD-bd_sf"/>
</dbReference>
<comment type="caution">
    <text evidence="3">The sequence shown here is derived from an EMBL/GenBank/DDBJ whole genome shotgun (WGS) entry which is preliminary data.</text>
</comment>
<protein>
    <submittedName>
        <fullName evidence="3">FAD-dependent oxidoreductase</fullName>
    </submittedName>
</protein>
<dbReference type="RefSeq" id="WP_111345427.1">
    <property type="nucleotide sequence ID" value="NZ_QHHQ01000002.1"/>
</dbReference>
<dbReference type="AlphaFoldDB" id="A0A8B2P1E5"/>
<keyword evidence="4" id="KW-1185">Reference proteome</keyword>